<dbReference type="InterPro" id="IPR006068">
    <property type="entry name" value="ATPase_P-typ_cation-transptr_C"/>
</dbReference>
<dbReference type="SUPFAM" id="SSF81660">
    <property type="entry name" value="Metal cation-transporting ATPase, ATP-binding domain N"/>
    <property type="match status" value="1"/>
</dbReference>
<dbReference type="InterPro" id="IPR050510">
    <property type="entry name" value="Cation_transp_ATPase_P-type"/>
</dbReference>
<dbReference type="SFLD" id="SFLDF00027">
    <property type="entry name" value="p-type_atpase"/>
    <property type="match status" value="1"/>
</dbReference>
<comment type="similarity">
    <text evidence="2">Belongs to the cation transport ATPase (P-type) (TC 3.A.3) family. Type IIA subfamily.</text>
</comment>
<dbReference type="PRINTS" id="PR00120">
    <property type="entry name" value="HATPASE"/>
</dbReference>
<evidence type="ECO:0000256" key="6">
    <source>
        <dbReference type="ARBA" id="ARBA00022840"/>
    </source>
</evidence>
<dbReference type="InterPro" id="IPR036412">
    <property type="entry name" value="HAD-like_sf"/>
</dbReference>
<evidence type="ECO:0000256" key="1">
    <source>
        <dbReference type="ARBA" id="ARBA00004127"/>
    </source>
</evidence>
<dbReference type="Gene3D" id="3.40.50.1000">
    <property type="entry name" value="HAD superfamily/HAD-like"/>
    <property type="match status" value="1"/>
</dbReference>
<feature type="transmembrane region" description="Helical" evidence="11">
    <location>
        <begin position="283"/>
        <end position="305"/>
    </location>
</feature>
<keyword evidence="6" id="KW-0067">ATP-binding</keyword>
<dbReference type="Pfam" id="PF13246">
    <property type="entry name" value="Cation_ATPase"/>
    <property type="match status" value="1"/>
</dbReference>
<dbReference type="GO" id="GO:0005524">
    <property type="term" value="F:ATP binding"/>
    <property type="evidence" value="ECO:0007669"/>
    <property type="project" value="UniProtKB-KW"/>
</dbReference>
<dbReference type="InterPro" id="IPR023298">
    <property type="entry name" value="ATPase_P-typ_TM_dom_sf"/>
</dbReference>
<keyword evidence="4 11" id="KW-0812">Transmembrane</keyword>
<keyword evidence="9 11" id="KW-1133">Transmembrane helix</keyword>
<dbReference type="InterPro" id="IPR044492">
    <property type="entry name" value="P_typ_ATPase_HD_dom"/>
</dbReference>
<proteinExistence type="inferred from homology"/>
<dbReference type="SUPFAM" id="SSF56784">
    <property type="entry name" value="HAD-like"/>
    <property type="match status" value="1"/>
</dbReference>
<dbReference type="EMBL" id="BLXY01000002">
    <property type="protein sequence ID" value="GFO64047.1"/>
    <property type="molecule type" value="Genomic_DNA"/>
</dbReference>
<dbReference type="InterPro" id="IPR004014">
    <property type="entry name" value="ATPase_P-typ_cation-transptr_N"/>
</dbReference>
<keyword evidence="3" id="KW-0597">Phosphoprotein</keyword>
<evidence type="ECO:0000256" key="4">
    <source>
        <dbReference type="ARBA" id="ARBA00022692"/>
    </source>
</evidence>
<dbReference type="InterPro" id="IPR018303">
    <property type="entry name" value="ATPase_P-typ_P_site"/>
</dbReference>
<evidence type="ECO:0000256" key="11">
    <source>
        <dbReference type="SAM" id="Phobius"/>
    </source>
</evidence>
<evidence type="ECO:0000313" key="14">
    <source>
        <dbReference type="Proteomes" id="UP000568888"/>
    </source>
</evidence>
<evidence type="ECO:0000256" key="10">
    <source>
        <dbReference type="ARBA" id="ARBA00023136"/>
    </source>
</evidence>
<feature type="domain" description="Cation-transporting P-type ATPase N-terminal" evidence="12">
    <location>
        <begin position="12"/>
        <end position="85"/>
    </location>
</feature>
<dbReference type="PANTHER" id="PTHR43294">
    <property type="entry name" value="SODIUM/POTASSIUM-TRANSPORTING ATPASE SUBUNIT ALPHA"/>
    <property type="match status" value="1"/>
</dbReference>
<dbReference type="InterPro" id="IPR008250">
    <property type="entry name" value="ATPase_P-typ_transduc_dom_A_sf"/>
</dbReference>
<reference evidence="14" key="1">
    <citation type="submission" date="2020-06" db="EMBL/GenBank/DDBJ databases">
        <title>Draft genomic sequecing of Geomonas sp. Red736.</title>
        <authorList>
            <person name="Itoh H."/>
            <person name="Xu Z.X."/>
            <person name="Ushijima N."/>
            <person name="Masuda Y."/>
            <person name="Shiratori Y."/>
            <person name="Senoo K."/>
        </authorList>
    </citation>
    <scope>NUCLEOTIDE SEQUENCE [LARGE SCALE GENOMIC DNA]</scope>
    <source>
        <strain evidence="14">Red736</strain>
    </source>
</reference>
<dbReference type="NCBIfam" id="TIGR01494">
    <property type="entry name" value="ATPase_P-type"/>
    <property type="match status" value="3"/>
</dbReference>
<dbReference type="SUPFAM" id="SSF81653">
    <property type="entry name" value="Calcium ATPase, transduction domain A"/>
    <property type="match status" value="1"/>
</dbReference>
<dbReference type="GO" id="GO:0030007">
    <property type="term" value="P:intracellular potassium ion homeostasis"/>
    <property type="evidence" value="ECO:0007669"/>
    <property type="project" value="TreeGrafter"/>
</dbReference>
<dbReference type="RefSeq" id="WP_183346855.1">
    <property type="nucleotide sequence ID" value="NZ_BLXY01000002.1"/>
</dbReference>
<dbReference type="Gene3D" id="2.70.150.10">
    <property type="entry name" value="Calcium-transporting ATPase, cytoplasmic transduction domain A"/>
    <property type="match status" value="1"/>
</dbReference>
<evidence type="ECO:0000256" key="5">
    <source>
        <dbReference type="ARBA" id="ARBA00022741"/>
    </source>
</evidence>
<accession>A0A6V8MWG5</accession>
<dbReference type="PRINTS" id="PR00119">
    <property type="entry name" value="CATATPASE"/>
</dbReference>
<dbReference type="Gene3D" id="1.20.1110.10">
    <property type="entry name" value="Calcium-transporting ATPase, transmembrane domain"/>
    <property type="match status" value="1"/>
</dbReference>
<feature type="transmembrane region" description="Helical" evidence="11">
    <location>
        <begin position="731"/>
        <end position="750"/>
    </location>
</feature>
<dbReference type="GO" id="GO:0005886">
    <property type="term" value="C:plasma membrane"/>
    <property type="evidence" value="ECO:0007669"/>
    <property type="project" value="TreeGrafter"/>
</dbReference>
<evidence type="ECO:0000256" key="7">
    <source>
        <dbReference type="ARBA" id="ARBA00022842"/>
    </source>
</evidence>
<dbReference type="PROSITE" id="PS00154">
    <property type="entry name" value="ATPASE_E1_E2"/>
    <property type="match status" value="1"/>
</dbReference>
<evidence type="ECO:0000259" key="12">
    <source>
        <dbReference type="SMART" id="SM00831"/>
    </source>
</evidence>
<feature type="transmembrane region" description="Helical" evidence="11">
    <location>
        <begin position="883"/>
        <end position="900"/>
    </location>
</feature>
<evidence type="ECO:0000256" key="3">
    <source>
        <dbReference type="ARBA" id="ARBA00022553"/>
    </source>
</evidence>
<dbReference type="GO" id="GO:0036376">
    <property type="term" value="P:sodium ion export across plasma membrane"/>
    <property type="evidence" value="ECO:0007669"/>
    <property type="project" value="TreeGrafter"/>
</dbReference>
<evidence type="ECO:0000256" key="2">
    <source>
        <dbReference type="ARBA" id="ARBA00005675"/>
    </source>
</evidence>
<dbReference type="Proteomes" id="UP000568888">
    <property type="component" value="Unassembled WGS sequence"/>
</dbReference>
<dbReference type="SMART" id="SM00831">
    <property type="entry name" value="Cation_ATPase_N"/>
    <property type="match status" value="1"/>
</dbReference>
<name>A0A6V8MWG5_9BACT</name>
<dbReference type="Pfam" id="PF00689">
    <property type="entry name" value="Cation_ATPase_C"/>
    <property type="match status" value="1"/>
</dbReference>
<dbReference type="SUPFAM" id="SSF81665">
    <property type="entry name" value="Calcium ATPase, transmembrane domain M"/>
    <property type="match status" value="1"/>
</dbReference>
<sequence length="910" mass="98000">MHKSPAQSGEIAWHASSDQEVMTRLGTDPDGLNDREVTERLQRFGANTLDRSAGTSPWLIFWRQINNPIGWLLLAAGVLALALKKPTDAAVVFGAVVINAIIGFIQEYRAGKAIEALAAMIPESATVLRDGQPIAVPADGLVPGDVVTLQSGDKVPADLRLIRVKNLLVEEAALTGESLPVAKRSDEVLPNSPLGDRFCMAYSGTMVVQGTATGVVVATGNWTELGRINALLNQTTQLETPLTRQLAKVTTGITIAVVVVVAVLIAFGIWIKDAPVGESLMVAVSLAVAAIPEGLPAVITICLAIGVRRMAERHAVVRHLPAVETLGSTTIICSDKTGTLTRNEMTVQVAWLEGHEYRFSGIGYAPEGEIEHDGVRLSRFSPELEELFSIAVLCNDSALRPEGDGWAITGDPTEAALVVACQKAGVNANDFRSRHLRLDVIPFESDTKFMATLNRIDGENRILLKGAPEAVIDRCGLDETEQQTVNEAMATYARQGMRVIAFAQRRNVAAEEISPADVAKGLQFSGLLCMIDPPRSEAVDAIRICHSAGITVKMITGDHPVTAEAIGRQLGLLQHGQVALTGRDLDDLSETELRSAVMSTNVFARVAPEHKIRLVQALQTQRHVVAMTGDGVNDAPALKRADIGIAMGITGTAVSKEAAKVVLMDDNFASITAAVEEGRRVYDNLLKSLAFVLPTNLGLACTLTASMFFFPTVRVDGVNELLMAMSPSQTLWINLVASVTLSIPLAFEVLDPNAMRRMPRSPDEPVFSGFIVARLIMVALLMSASACGLFLWEYFRIIGPEPVTAARHALALAEAQTMCVTGITFTQVFYLLNCRSLRNSLLIQGVFSNPSVYIGIGLLLLLHSCFIYLPPLQALFTSAPLDARGWLYAMAAGAVVLPVISMDKWIRNRF</sequence>
<dbReference type="GO" id="GO:0006883">
    <property type="term" value="P:intracellular sodium ion homeostasis"/>
    <property type="evidence" value="ECO:0007669"/>
    <property type="project" value="TreeGrafter"/>
</dbReference>
<keyword evidence="5" id="KW-0547">Nucleotide-binding</keyword>
<dbReference type="PANTHER" id="PTHR43294:SF20">
    <property type="entry name" value="P-TYPE ATPASE"/>
    <property type="match status" value="1"/>
</dbReference>
<feature type="transmembrane region" description="Helical" evidence="11">
    <location>
        <begin position="249"/>
        <end position="271"/>
    </location>
</feature>
<dbReference type="FunFam" id="2.70.150.10:FF:000160">
    <property type="entry name" value="Sarcoplasmic/endoplasmic reticulum calcium ATPase 1"/>
    <property type="match status" value="1"/>
</dbReference>
<gene>
    <name evidence="13" type="ORF">GMPD_19660</name>
</gene>
<dbReference type="GO" id="GO:0012505">
    <property type="term" value="C:endomembrane system"/>
    <property type="evidence" value="ECO:0007669"/>
    <property type="project" value="UniProtKB-SubCell"/>
</dbReference>
<dbReference type="SFLD" id="SFLDS00003">
    <property type="entry name" value="Haloacid_Dehalogenase"/>
    <property type="match status" value="1"/>
</dbReference>
<keyword evidence="7" id="KW-0460">Magnesium</keyword>
<evidence type="ECO:0000256" key="9">
    <source>
        <dbReference type="ARBA" id="ARBA00022989"/>
    </source>
</evidence>
<dbReference type="InterPro" id="IPR001757">
    <property type="entry name" value="P_typ_ATPase"/>
</dbReference>
<dbReference type="InterPro" id="IPR059000">
    <property type="entry name" value="ATPase_P-type_domA"/>
</dbReference>
<dbReference type="Pfam" id="PF00690">
    <property type="entry name" value="Cation_ATPase_N"/>
    <property type="match status" value="1"/>
</dbReference>
<dbReference type="SFLD" id="SFLDG00002">
    <property type="entry name" value="C1.7:_P-type_atpase_like"/>
    <property type="match status" value="1"/>
</dbReference>
<dbReference type="InterPro" id="IPR023214">
    <property type="entry name" value="HAD_sf"/>
</dbReference>
<evidence type="ECO:0000256" key="8">
    <source>
        <dbReference type="ARBA" id="ARBA00022967"/>
    </source>
</evidence>
<comment type="subcellular location">
    <subcellularLocation>
        <location evidence="1">Endomembrane system</location>
        <topology evidence="1">Multi-pass membrane protein</topology>
    </subcellularLocation>
</comment>
<feature type="transmembrane region" description="Helical" evidence="11">
    <location>
        <begin position="65"/>
        <end position="83"/>
    </location>
</feature>
<dbReference type="AlphaFoldDB" id="A0A6V8MWG5"/>
<dbReference type="InterPro" id="IPR023299">
    <property type="entry name" value="ATPase_P-typ_cyto_dom_N"/>
</dbReference>
<keyword evidence="10 11" id="KW-0472">Membrane</keyword>
<comment type="caution">
    <text evidence="13">The sequence shown here is derived from an EMBL/GenBank/DDBJ whole genome shotgun (WGS) entry which is preliminary data.</text>
</comment>
<organism evidence="13 14">
    <name type="scientific">Geomonas paludis</name>
    <dbReference type="NCBI Taxonomy" id="2740185"/>
    <lineage>
        <taxon>Bacteria</taxon>
        <taxon>Pseudomonadati</taxon>
        <taxon>Thermodesulfobacteriota</taxon>
        <taxon>Desulfuromonadia</taxon>
        <taxon>Geobacterales</taxon>
        <taxon>Geobacteraceae</taxon>
        <taxon>Geomonas</taxon>
    </lineage>
</organism>
<dbReference type="GO" id="GO:0016887">
    <property type="term" value="F:ATP hydrolysis activity"/>
    <property type="evidence" value="ECO:0007669"/>
    <property type="project" value="InterPro"/>
</dbReference>
<feature type="transmembrane region" description="Helical" evidence="11">
    <location>
        <begin position="771"/>
        <end position="792"/>
    </location>
</feature>
<dbReference type="Gene3D" id="3.40.1110.10">
    <property type="entry name" value="Calcium-transporting ATPase, cytoplasmic domain N"/>
    <property type="match status" value="1"/>
</dbReference>
<dbReference type="Pfam" id="PF00122">
    <property type="entry name" value="E1-E2_ATPase"/>
    <property type="match status" value="1"/>
</dbReference>
<feature type="transmembrane region" description="Helical" evidence="11">
    <location>
        <begin position="812"/>
        <end position="832"/>
    </location>
</feature>
<dbReference type="GO" id="GO:0005391">
    <property type="term" value="F:P-type sodium:potassium-exchanging transporter activity"/>
    <property type="evidence" value="ECO:0007669"/>
    <property type="project" value="TreeGrafter"/>
</dbReference>
<feature type="transmembrane region" description="Helical" evidence="11">
    <location>
        <begin position="689"/>
        <end position="711"/>
    </location>
</feature>
<feature type="transmembrane region" description="Helical" evidence="11">
    <location>
        <begin position="89"/>
        <end position="105"/>
    </location>
</feature>
<keyword evidence="8" id="KW-1278">Translocase</keyword>
<protein>
    <submittedName>
        <fullName evidence="13">Cation transporter</fullName>
    </submittedName>
</protein>
<dbReference type="GO" id="GO:1902600">
    <property type="term" value="P:proton transmembrane transport"/>
    <property type="evidence" value="ECO:0007669"/>
    <property type="project" value="TreeGrafter"/>
</dbReference>
<dbReference type="GO" id="GO:1990573">
    <property type="term" value="P:potassium ion import across plasma membrane"/>
    <property type="evidence" value="ECO:0007669"/>
    <property type="project" value="TreeGrafter"/>
</dbReference>
<evidence type="ECO:0000313" key="13">
    <source>
        <dbReference type="EMBL" id="GFO64047.1"/>
    </source>
</evidence>
<feature type="transmembrane region" description="Helical" evidence="11">
    <location>
        <begin position="852"/>
        <end position="871"/>
    </location>
</feature>
<dbReference type="FunFam" id="3.40.50.1000:FF:000028">
    <property type="entry name" value="Calcium-transporting P-type ATPase, putative"/>
    <property type="match status" value="1"/>
</dbReference>